<comment type="caution">
    <text evidence="5">Lacks conserved residue(s) required for the propagation of feature annotation.</text>
</comment>
<dbReference type="GO" id="GO:0000179">
    <property type="term" value="F:rRNA (adenine-N6,N6-)-dimethyltransferase activity"/>
    <property type="evidence" value="ECO:0007669"/>
    <property type="project" value="UniProtKB-UniRule"/>
</dbReference>
<proteinExistence type="inferred from homology"/>
<evidence type="ECO:0000256" key="4">
    <source>
        <dbReference type="ARBA" id="ARBA00022884"/>
    </source>
</evidence>
<organism evidence="7 8">
    <name type="scientific">Candidatus Roizmanbacteria bacterium RIFOXYA1_FULL_41_12</name>
    <dbReference type="NCBI Taxonomy" id="1802082"/>
    <lineage>
        <taxon>Bacteria</taxon>
        <taxon>Candidatus Roizmaniibacteriota</taxon>
    </lineage>
</organism>
<dbReference type="InterPro" id="IPR020598">
    <property type="entry name" value="rRNA_Ade_methylase_Trfase_N"/>
</dbReference>
<dbReference type="PANTHER" id="PTHR11727">
    <property type="entry name" value="DIMETHYLADENOSINE TRANSFERASE"/>
    <property type="match status" value="1"/>
</dbReference>
<keyword evidence="1 5" id="KW-0489">Methyltransferase</keyword>
<name>A0A1F7K981_9BACT</name>
<keyword evidence="4 5" id="KW-0694">RNA-binding</keyword>
<dbReference type="EMBL" id="MGBG01000021">
    <property type="protein sequence ID" value="OGK64395.1"/>
    <property type="molecule type" value="Genomic_DNA"/>
</dbReference>
<dbReference type="Proteomes" id="UP000178450">
    <property type="component" value="Unassembled WGS sequence"/>
</dbReference>
<dbReference type="SMART" id="SM00650">
    <property type="entry name" value="rADc"/>
    <property type="match status" value="1"/>
</dbReference>
<keyword evidence="3 5" id="KW-0949">S-adenosyl-L-methionine</keyword>
<evidence type="ECO:0000259" key="6">
    <source>
        <dbReference type="SMART" id="SM00650"/>
    </source>
</evidence>
<comment type="similarity">
    <text evidence="5">Belongs to the class I-like SAM-binding methyltransferase superfamily. rRNA adenine N(6)-methyltransferase family.</text>
</comment>
<gene>
    <name evidence="7" type="ORF">A2209_03715</name>
</gene>
<dbReference type="PANTHER" id="PTHR11727:SF7">
    <property type="entry name" value="DIMETHYLADENOSINE TRANSFERASE-RELATED"/>
    <property type="match status" value="1"/>
</dbReference>
<feature type="domain" description="Ribosomal RNA adenine methylase transferase N-terminal" evidence="6">
    <location>
        <begin position="17"/>
        <end position="177"/>
    </location>
</feature>
<dbReference type="Gene3D" id="3.40.50.150">
    <property type="entry name" value="Vaccinia Virus protein VP39"/>
    <property type="match status" value="1"/>
</dbReference>
<feature type="binding site" evidence="5">
    <location>
        <position position="37"/>
    </location>
    <ligand>
        <name>S-adenosyl-L-methionine</name>
        <dbReference type="ChEBI" id="CHEBI:59789"/>
    </ligand>
</feature>
<keyword evidence="2 5" id="KW-0808">Transferase</keyword>
<comment type="caution">
    <text evidence="7">The sequence shown here is derived from an EMBL/GenBank/DDBJ whole genome shotgun (WGS) entry which is preliminary data.</text>
</comment>
<dbReference type="SUPFAM" id="SSF53335">
    <property type="entry name" value="S-adenosyl-L-methionine-dependent methyltransferases"/>
    <property type="match status" value="1"/>
</dbReference>
<feature type="binding site" evidence="5">
    <location>
        <position position="98"/>
    </location>
    <ligand>
        <name>S-adenosyl-L-methionine</name>
        <dbReference type="ChEBI" id="CHEBI:59789"/>
    </ligand>
</feature>
<evidence type="ECO:0000256" key="3">
    <source>
        <dbReference type="ARBA" id="ARBA00022691"/>
    </source>
</evidence>
<dbReference type="InterPro" id="IPR001737">
    <property type="entry name" value="KsgA/Erm"/>
</dbReference>
<feature type="binding site" evidence="5">
    <location>
        <position position="58"/>
    </location>
    <ligand>
        <name>S-adenosyl-L-methionine</name>
        <dbReference type="ChEBI" id="CHEBI:59789"/>
    </ligand>
</feature>
<evidence type="ECO:0000313" key="7">
    <source>
        <dbReference type="EMBL" id="OGK64395.1"/>
    </source>
</evidence>
<reference evidence="7 8" key="1">
    <citation type="journal article" date="2016" name="Nat. Commun.">
        <title>Thousands of microbial genomes shed light on interconnected biogeochemical processes in an aquifer system.</title>
        <authorList>
            <person name="Anantharaman K."/>
            <person name="Brown C.T."/>
            <person name="Hug L.A."/>
            <person name="Sharon I."/>
            <person name="Castelle C.J."/>
            <person name="Probst A.J."/>
            <person name="Thomas B.C."/>
            <person name="Singh A."/>
            <person name="Wilkins M.J."/>
            <person name="Karaoz U."/>
            <person name="Brodie E.L."/>
            <person name="Williams K.H."/>
            <person name="Hubbard S.S."/>
            <person name="Banfield J.F."/>
        </authorList>
    </citation>
    <scope>NUCLEOTIDE SEQUENCE [LARGE SCALE GENOMIC DNA]</scope>
</reference>
<protein>
    <recommendedName>
        <fullName evidence="6">Ribosomal RNA adenine methylase transferase N-terminal domain-containing protein</fullName>
    </recommendedName>
</protein>
<dbReference type="Pfam" id="PF00398">
    <property type="entry name" value="RrnaAD"/>
    <property type="match status" value="1"/>
</dbReference>
<dbReference type="AlphaFoldDB" id="A0A1F7K981"/>
<evidence type="ECO:0000256" key="1">
    <source>
        <dbReference type="ARBA" id="ARBA00022603"/>
    </source>
</evidence>
<evidence type="ECO:0000256" key="2">
    <source>
        <dbReference type="ARBA" id="ARBA00022679"/>
    </source>
</evidence>
<dbReference type="InterPro" id="IPR029063">
    <property type="entry name" value="SAM-dependent_MTases_sf"/>
</dbReference>
<feature type="binding site" evidence="5">
    <location>
        <position position="10"/>
    </location>
    <ligand>
        <name>S-adenosyl-L-methionine</name>
        <dbReference type="ChEBI" id="CHEBI:59789"/>
    </ligand>
</feature>
<dbReference type="PROSITE" id="PS01131">
    <property type="entry name" value="RRNA_A_DIMETH"/>
    <property type="match status" value="1"/>
</dbReference>
<dbReference type="PROSITE" id="PS51689">
    <property type="entry name" value="SAM_RNA_A_N6_MT"/>
    <property type="match status" value="1"/>
</dbReference>
<dbReference type="InterPro" id="IPR020596">
    <property type="entry name" value="rRNA_Ade_Mease_Trfase_CS"/>
</dbReference>
<feature type="binding site" evidence="5">
    <location>
        <position position="12"/>
    </location>
    <ligand>
        <name>S-adenosyl-L-methionine</name>
        <dbReference type="ChEBI" id="CHEBI:59789"/>
    </ligand>
</feature>
<dbReference type="GO" id="GO:0003723">
    <property type="term" value="F:RNA binding"/>
    <property type="evidence" value="ECO:0007669"/>
    <property type="project" value="UniProtKB-UniRule"/>
</dbReference>
<sequence>MNNLINYGQHFLVDKKVIRDFLQKCDLQSHESVLEIGPGQGVLTGELAAKAKSITAVEIDQRLKPKLDKLIKQFSNLSVIYQNALKLQNFDYDLVCGALSYAIFEPLVIKLIKNMQFARAVFLVSDKVRESQKEETGLLFYLLNAFFKIDFSQRVLPAAFTPKPRTAGVIIKLIPSIPKDKRFLLWRERFLKDKTVWQQNNASLSEFDRQILYT</sequence>
<evidence type="ECO:0000313" key="8">
    <source>
        <dbReference type="Proteomes" id="UP000178450"/>
    </source>
</evidence>
<accession>A0A1F7K981</accession>
<evidence type="ECO:0000256" key="5">
    <source>
        <dbReference type="PROSITE-ProRule" id="PRU01026"/>
    </source>
</evidence>